<dbReference type="PANTHER" id="PTHR31447:SF2">
    <property type="entry name" value="RNA DEMETHYLASE ALKBH10B"/>
    <property type="match status" value="1"/>
</dbReference>
<dbReference type="InterPro" id="IPR044842">
    <property type="entry name" value="ALKBH9B/ALKBH10B-like"/>
</dbReference>
<dbReference type="InterPro" id="IPR037151">
    <property type="entry name" value="AlkB-like_sf"/>
</dbReference>
<dbReference type="EMBL" id="JAXQNO010000022">
    <property type="protein sequence ID" value="KAK4767648.1"/>
    <property type="molecule type" value="Genomic_DNA"/>
</dbReference>
<protein>
    <recommendedName>
        <fullName evidence="3">Fe2OG dioxygenase domain-containing protein</fullName>
    </recommendedName>
</protein>
<dbReference type="Gene3D" id="2.60.120.590">
    <property type="entry name" value="Alpha-ketoglutarate-dependent dioxygenase AlkB-like"/>
    <property type="match status" value="1"/>
</dbReference>
<dbReference type="PROSITE" id="PS51471">
    <property type="entry name" value="FE2OG_OXY"/>
    <property type="match status" value="1"/>
</dbReference>
<sequence length="522" mass="57554">MSVMAAAEAGTHPPIAAAALEVPSPWTPMHLQPPVLVTDAVAKDAIIAWYRGEFAAANAIVDALCGHLVELEAGQPEFYEAVFAAMHRRRMNWIPVLQMQKYHSISEVAMELKRAAAARTEDNGSRSDNQAKETIWLDEKKDGKSVEAAESSGNGSFAGEIDDDSPVSDITDSGEQVMMQPISEEDSQVCSNHENCHGRRDLIKLTKGFKAKETVKGRKVNVLKGMKLYEEVFTSSEVSKLTNFVNELRLAGQRGDLSGESFVLFNQQIKGSKRELIQFGHPIFKPLQDESTNNNNNDELYGNTESIPDLLQGVIDHLIMWELIPAHKKPNGCIINFFDEGEYSQPFIKPPHLDHPISTLLLSESTMAFGRFLASDSEGNYRASLMQSMKEGSLLVMRGNSVDISRHAMCPSTSKRIAVTFFHVRPEYGTARSHGAPIVPSQYAALTNNEALEGYGAVDVVPNWGVVHTPVAVLTAPVLLTVPSLEKDLCGGTGVFLPWAERSRRRMRRLPPRAQKGGRYVE</sequence>
<feature type="compositionally biased region" description="Basic and acidic residues" evidence="2">
    <location>
        <begin position="118"/>
        <end position="147"/>
    </location>
</feature>
<reference evidence="4 5" key="1">
    <citation type="journal article" date="2023" name="Hortic Res">
        <title>Pangenome of water caltrop reveals structural variations and asymmetric subgenome divergence after allopolyploidization.</title>
        <authorList>
            <person name="Zhang X."/>
            <person name="Chen Y."/>
            <person name="Wang L."/>
            <person name="Yuan Y."/>
            <person name="Fang M."/>
            <person name="Shi L."/>
            <person name="Lu R."/>
            <person name="Comes H.P."/>
            <person name="Ma Y."/>
            <person name="Chen Y."/>
            <person name="Huang G."/>
            <person name="Zhou Y."/>
            <person name="Zheng Z."/>
            <person name="Qiu Y."/>
        </authorList>
    </citation>
    <scope>NUCLEOTIDE SEQUENCE [LARGE SCALE GENOMIC DNA]</scope>
    <source>
        <strain evidence="4">F231</strain>
    </source>
</reference>
<feature type="region of interest" description="Disordered" evidence="2">
    <location>
        <begin position="118"/>
        <end position="172"/>
    </location>
</feature>
<gene>
    <name evidence="4" type="ORF">SAY86_015398</name>
</gene>
<name>A0AAN7KMZ1_TRANT</name>
<comment type="caution">
    <text evidence="4">The sequence shown here is derived from an EMBL/GenBank/DDBJ whole genome shotgun (WGS) entry which is preliminary data.</text>
</comment>
<evidence type="ECO:0000313" key="5">
    <source>
        <dbReference type="Proteomes" id="UP001346149"/>
    </source>
</evidence>
<dbReference type="Proteomes" id="UP001346149">
    <property type="component" value="Unassembled WGS sequence"/>
</dbReference>
<dbReference type="GO" id="GO:0006402">
    <property type="term" value="P:mRNA catabolic process"/>
    <property type="evidence" value="ECO:0007669"/>
    <property type="project" value="InterPro"/>
</dbReference>
<evidence type="ECO:0000256" key="1">
    <source>
        <dbReference type="ARBA" id="ARBA00007879"/>
    </source>
</evidence>
<dbReference type="GO" id="GO:0003729">
    <property type="term" value="F:mRNA binding"/>
    <property type="evidence" value="ECO:0007669"/>
    <property type="project" value="InterPro"/>
</dbReference>
<evidence type="ECO:0000256" key="2">
    <source>
        <dbReference type="SAM" id="MobiDB-lite"/>
    </source>
</evidence>
<feature type="domain" description="Fe2OG dioxygenase" evidence="3">
    <location>
        <begin position="329"/>
        <end position="425"/>
    </location>
</feature>
<comment type="similarity">
    <text evidence="1">Belongs to the alkB family.</text>
</comment>
<organism evidence="4 5">
    <name type="scientific">Trapa natans</name>
    <name type="common">Water chestnut</name>
    <dbReference type="NCBI Taxonomy" id="22666"/>
    <lineage>
        <taxon>Eukaryota</taxon>
        <taxon>Viridiplantae</taxon>
        <taxon>Streptophyta</taxon>
        <taxon>Embryophyta</taxon>
        <taxon>Tracheophyta</taxon>
        <taxon>Spermatophyta</taxon>
        <taxon>Magnoliopsida</taxon>
        <taxon>eudicotyledons</taxon>
        <taxon>Gunneridae</taxon>
        <taxon>Pentapetalae</taxon>
        <taxon>rosids</taxon>
        <taxon>malvids</taxon>
        <taxon>Myrtales</taxon>
        <taxon>Lythraceae</taxon>
        <taxon>Trapa</taxon>
    </lineage>
</organism>
<dbReference type="GO" id="GO:0032451">
    <property type="term" value="F:demethylase activity"/>
    <property type="evidence" value="ECO:0007669"/>
    <property type="project" value="InterPro"/>
</dbReference>
<dbReference type="PANTHER" id="PTHR31447">
    <property type="entry name" value="HYDROXYPROLINE-RICH GLYCOPROTEIN FAMILY PROTEIN-RELATED"/>
    <property type="match status" value="1"/>
</dbReference>
<accession>A0AAN7KMZ1</accession>
<evidence type="ECO:0000313" key="4">
    <source>
        <dbReference type="EMBL" id="KAK4767648.1"/>
    </source>
</evidence>
<evidence type="ECO:0000259" key="3">
    <source>
        <dbReference type="PROSITE" id="PS51471"/>
    </source>
</evidence>
<dbReference type="SUPFAM" id="SSF51197">
    <property type="entry name" value="Clavaminate synthase-like"/>
    <property type="match status" value="1"/>
</dbReference>
<dbReference type="AlphaFoldDB" id="A0AAN7KMZ1"/>
<dbReference type="InterPro" id="IPR005123">
    <property type="entry name" value="Oxoglu/Fe-dep_dioxygenase_dom"/>
</dbReference>
<proteinExistence type="inferred from homology"/>
<keyword evidence="5" id="KW-1185">Reference proteome</keyword>